<name>A0A225W1H2_9STRA</name>
<organism evidence="2 3">
    <name type="scientific">Phytophthora megakarya</name>
    <dbReference type="NCBI Taxonomy" id="4795"/>
    <lineage>
        <taxon>Eukaryota</taxon>
        <taxon>Sar</taxon>
        <taxon>Stramenopiles</taxon>
        <taxon>Oomycota</taxon>
        <taxon>Peronosporomycetes</taxon>
        <taxon>Peronosporales</taxon>
        <taxon>Peronosporaceae</taxon>
        <taxon>Phytophthora</taxon>
    </lineage>
</organism>
<evidence type="ECO:0000256" key="1">
    <source>
        <dbReference type="SAM" id="MobiDB-lite"/>
    </source>
</evidence>
<feature type="compositionally biased region" description="Basic and acidic residues" evidence="1">
    <location>
        <begin position="72"/>
        <end position="85"/>
    </location>
</feature>
<evidence type="ECO:0000313" key="3">
    <source>
        <dbReference type="Proteomes" id="UP000198211"/>
    </source>
</evidence>
<accession>A0A225W1H2</accession>
<dbReference type="Proteomes" id="UP000198211">
    <property type="component" value="Unassembled WGS sequence"/>
</dbReference>
<dbReference type="EMBL" id="NBNE01002369">
    <property type="protein sequence ID" value="OWZ10690.1"/>
    <property type="molecule type" value="Genomic_DNA"/>
</dbReference>
<feature type="region of interest" description="Disordered" evidence="1">
    <location>
        <begin position="60"/>
        <end position="92"/>
    </location>
</feature>
<reference evidence="3" key="1">
    <citation type="submission" date="2017-03" db="EMBL/GenBank/DDBJ databases">
        <title>Phytopthora megakarya and P. palmivora, two closely related causual agents of cacao black pod achieved similar genome size and gene model numbers by different mechanisms.</title>
        <authorList>
            <person name="Ali S."/>
            <person name="Shao J."/>
            <person name="Larry D.J."/>
            <person name="Kronmiller B."/>
            <person name="Shen D."/>
            <person name="Strem M.D."/>
            <person name="Melnick R.L."/>
            <person name="Guiltinan M.J."/>
            <person name="Tyler B.M."/>
            <person name="Meinhardt L.W."/>
            <person name="Bailey B.A."/>
        </authorList>
    </citation>
    <scope>NUCLEOTIDE SEQUENCE [LARGE SCALE GENOMIC DNA]</scope>
    <source>
        <strain evidence="3">zdho120</strain>
    </source>
</reference>
<protein>
    <submittedName>
        <fullName evidence="2">Uncharacterized protein</fullName>
    </submittedName>
</protein>
<comment type="caution">
    <text evidence="2">The sequence shown here is derived from an EMBL/GenBank/DDBJ whole genome shotgun (WGS) entry which is preliminary data.</text>
</comment>
<feature type="region of interest" description="Disordered" evidence="1">
    <location>
        <begin position="1"/>
        <end position="34"/>
    </location>
</feature>
<dbReference type="OrthoDB" id="145098at2759"/>
<dbReference type="AlphaFoldDB" id="A0A225W1H2"/>
<evidence type="ECO:0000313" key="2">
    <source>
        <dbReference type="EMBL" id="OWZ10690.1"/>
    </source>
</evidence>
<sequence length="92" mass="9778">MSLGPSGAAMLEAISKIRRPSPATSGSQPIGSTLADHDTITETLQKFFNAVMDRFVAEQQAAGADPVVTESENTRSRDVELEPIRLSDCGSN</sequence>
<proteinExistence type="predicted"/>
<keyword evidence="3" id="KW-1185">Reference proteome</keyword>
<feature type="compositionally biased region" description="Polar residues" evidence="1">
    <location>
        <begin position="22"/>
        <end position="31"/>
    </location>
</feature>
<gene>
    <name evidence="2" type="ORF">PHMEG_00016424</name>
</gene>